<organism evidence="2 3">
    <name type="scientific">Phytophthora fragariaefolia</name>
    <dbReference type="NCBI Taxonomy" id="1490495"/>
    <lineage>
        <taxon>Eukaryota</taxon>
        <taxon>Sar</taxon>
        <taxon>Stramenopiles</taxon>
        <taxon>Oomycota</taxon>
        <taxon>Peronosporomycetes</taxon>
        <taxon>Peronosporales</taxon>
        <taxon>Peronosporaceae</taxon>
        <taxon>Phytophthora</taxon>
    </lineage>
</organism>
<dbReference type="PANTHER" id="PTHR33064">
    <property type="entry name" value="POL PROTEIN"/>
    <property type="match status" value="1"/>
</dbReference>
<gene>
    <name evidence="2" type="ORF">Pfra01_001780400</name>
</gene>
<comment type="caution">
    <text evidence="2">The sequence shown here is derived from an EMBL/GenBank/DDBJ whole genome shotgun (WGS) entry which is preliminary data.</text>
</comment>
<feature type="compositionally biased region" description="Basic and acidic residues" evidence="1">
    <location>
        <begin position="81"/>
        <end position="96"/>
    </location>
</feature>
<dbReference type="EMBL" id="BSXT01002143">
    <property type="protein sequence ID" value="GMF47322.1"/>
    <property type="molecule type" value="Genomic_DNA"/>
</dbReference>
<sequence length="578" mass="63321">MDLSIDPGDAGIVRYSEEFNGIVEDYDLQGMIGTVLKAQISRRIDLESQECKSDNVALFDMILEQVKARQRFHRMSQDYAARGDSKLERKPQRADTSKVGPTLPTTPAALSPLAPSRPPQLPRASQAARSPPHDGGLVCNGPHWLRDCSVATAQQHDEARRKFREAKEQRSSTLRSRVTRYVTPTGSVRINVFRGGLHAGHWADKSVVPEGIVKSLFAVQPTLLAISLSTAVGAEMADGRRVLCDMELRLDLELSTIAGSVSMRLVPCLILPSEGDDFLLGRDALKTLGIDIEDQLSQLASQPILAAEEEEFPVSDNIPDGQHTPSANCDVERLVVRAVANGMPAEYVDAVREILAQNPDAWREPIGSDPPARVDDAILFVPTVHEFVGVLRQFFSLVAKALLKLNMAKCSLYTTEVKWCGRLISGSGIRHDPDRVDALSTLPVPATVAELKYFVCATNWLQNSLPDFARYGCPLQAKLVAEKKHVGGRSRNALNAATLWTAEEQNAYSAMLALVRDSAVMTSPSPDAELLVFVDVSTSGYSIVVTQVVDWNPFLPVAQQKHEMVICKGGTFKHNELN</sequence>
<evidence type="ECO:0000313" key="2">
    <source>
        <dbReference type="EMBL" id="GMF47322.1"/>
    </source>
</evidence>
<dbReference type="InterPro" id="IPR043128">
    <property type="entry name" value="Rev_trsase/Diguanyl_cyclase"/>
</dbReference>
<protein>
    <submittedName>
        <fullName evidence="2">Unnamed protein product</fullName>
    </submittedName>
</protein>
<accession>A0A9W7CXA1</accession>
<dbReference type="InterPro" id="IPR043502">
    <property type="entry name" value="DNA/RNA_pol_sf"/>
</dbReference>
<keyword evidence="3" id="KW-1185">Reference proteome</keyword>
<feature type="region of interest" description="Disordered" evidence="1">
    <location>
        <begin position="79"/>
        <end position="138"/>
    </location>
</feature>
<dbReference type="OrthoDB" id="1430630at2759"/>
<evidence type="ECO:0000313" key="3">
    <source>
        <dbReference type="Proteomes" id="UP001165121"/>
    </source>
</evidence>
<proteinExistence type="predicted"/>
<dbReference type="SUPFAM" id="SSF56672">
    <property type="entry name" value="DNA/RNA polymerases"/>
    <property type="match status" value="1"/>
</dbReference>
<evidence type="ECO:0000256" key="1">
    <source>
        <dbReference type="SAM" id="MobiDB-lite"/>
    </source>
</evidence>
<dbReference type="Proteomes" id="UP001165121">
    <property type="component" value="Unassembled WGS sequence"/>
</dbReference>
<name>A0A9W7CXA1_9STRA</name>
<reference evidence="2" key="1">
    <citation type="submission" date="2023-04" db="EMBL/GenBank/DDBJ databases">
        <title>Phytophthora fragariaefolia NBRC 109709.</title>
        <authorList>
            <person name="Ichikawa N."/>
            <person name="Sato H."/>
            <person name="Tonouchi N."/>
        </authorList>
    </citation>
    <scope>NUCLEOTIDE SEQUENCE</scope>
    <source>
        <strain evidence="2">NBRC 109709</strain>
    </source>
</reference>
<dbReference type="Gene3D" id="3.30.70.270">
    <property type="match status" value="2"/>
</dbReference>
<feature type="compositionally biased region" description="Low complexity" evidence="1">
    <location>
        <begin position="101"/>
        <end position="114"/>
    </location>
</feature>
<dbReference type="AlphaFoldDB" id="A0A9W7CXA1"/>
<dbReference type="PANTHER" id="PTHR33064:SF37">
    <property type="entry name" value="RIBONUCLEASE H"/>
    <property type="match status" value="1"/>
</dbReference>
<dbReference type="InterPro" id="IPR051320">
    <property type="entry name" value="Viral_Replic_Matur_Polypro"/>
</dbReference>